<dbReference type="AlphaFoldDB" id="A0A7K1SM87"/>
<sequence length="238" mass="27014">MERSVTLLVACLCTAPLFFMLGYGLVWWFTKDAGGGSDDSIAYGYFGILGGLAITGIGIGLLWYLSGRFLTPTYLRYLQITDGILLAGWLVYWLVNASQQPQRLRYEGKWAALEIEVRVNKPLLNGSDIASAISMDYIGGQNSGNFPRSDAVREDGEFVILPWATAPMDVDKWQMRVFLHNNPVLFLLDLPRLPTQSTNWSNWIFPSQYQDYSLSDTIKQRLTLRYRLRLVPATENFH</sequence>
<keyword evidence="3" id="KW-1185">Reference proteome</keyword>
<gene>
    <name evidence="2" type="ORF">GO755_33055</name>
</gene>
<proteinExistence type="predicted"/>
<keyword evidence="1" id="KW-1133">Transmembrane helix</keyword>
<evidence type="ECO:0000256" key="1">
    <source>
        <dbReference type="SAM" id="Phobius"/>
    </source>
</evidence>
<protein>
    <submittedName>
        <fullName evidence="2">Uncharacterized protein</fullName>
    </submittedName>
</protein>
<dbReference type="RefSeq" id="WP_157589721.1">
    <property type="nucleotide sequence ID" value="NZ_WPIN01000019.1"/>
</dbReference>
<evidence type="ECO:0000313" key="2">
    <source>
        <dbReference type="EMBL" id="MVM34904.1"/>
    </source>
</evidence>
<dbReference type="Proteomes" id="UP000436006">
    <property type="component" value="Unassembled WGS sequence"/>
</dbReference>
<feature type="transmembrane region" description="Helical" evidence="1">
    <location>
        <begin position="77"/>
        <end position="95"/>
    </location>
</feature>
<keyword evidence="1" id="KW-0472">Membrane</keyword>
<dbReference type="EMBL" id="WPIN01000019">
    <property type="protein sequence ID" value="MVM34904.1"/>
    <property type="molecule type" value="Genomic_DNA"/>
</dbReference>
<accession>A0A7K1SM87</accession>
<comment type="caution">
    <text evidence="2">The sequence shown here is derived from an EMBL/GenBank/DDBJ whole genome shotgun (WGS) entry which is preliminary data.</text>
</comment>
<feature type="transmembrane region" description="Helical" evidence="1">
    <location>
        <begin position="41"/>
        <end position="65"/>
    </location>
</feature>
<reference evidence="2 3" key="1">
    <citation type="submission" date="2019-12" db="EMBL/GenBank/DDBJ databases">
        <title>Spirosoma sp. HMF4905 genome sequencing and assembly.</title>
        <authorList>
            <person name="Kang H."/>
            <person name="Cha I."/>
            <person name="Kim H."/>
            <person name="Joh K."/>
        </authorList>
    </citation>
    <scope>NUCLEOTIDE SEQUENCE [LARGE SCALE GENOMIC DNA]</scope>
    <source>
        <strain evidence="2 3">HMF4905</strain>
    </source>
</reference>
<feature type="transmembrane region" description="Helical" evidence="1">
    <location>
        <begin position="7"/>
        <end position="29"/>
    </location>
</feature>
<keyword evidence="1" id="KW-0812">Transmembrane</keyword>
<evidence type="ECO:0000313" key="3">
    <source>
        <dbReference type="Proteomes" id="UP000436006"/>
    </source>
</evidence>
<name>A0A7K1SM87_9BACT</name>
<organism evidence="2 3">
    <name type="scientific">Spirosoma arboris</name>
    <dbReference type="NCBI Taxonomy" id="2682092"/>
    <lineage>
        <taxon>Bacteria</taxon>
        <taxon>Pseudomonadati</taxon>
        <taxon>Bacteroidota</taxon>
        <taxon>Cytophagia</taxon>
        <taxon>Cytophagales</taxon>
        <taxon>Cytophagaceae</taxon>
        <taxon>Spirosoma</taxon>
    </lineage>
</organism>